<gene>
    <name evidence="2" type="ORF">B7P43_G12560</name>
</gene>
<name>A0A2J7QM87_9NEOP</name>
<sequence length="378" mass="43075">MECKDLEQAGKLENLKTEMQKNEVSVLGVSKVQWKRQGEIRSGDYTVYYSGGERAERGVAIVVHKSVVRSVVKKIVFGTATVCNDRIIALKLKAEPVDTLIMQVYMPTSEYENDEVEKVYNTIEDILQEDGRGDTNSIILGDWNSTVGDESYQNIVGSHGLGWKNVNNEEGRSKYRRLRNELKRATDRAKKEYLEKISNETIEFERTGRYDLMYMKIKELGWKEKHGIQNIGIEDSQGNRIVDQRQVLKICKNYITQLYDRPNWAEALEVEPEEVEDTDKKGPYTLQNEVEKAIKDMRNGKVTGDDDIPGEVLKLLGEGGLKTLTKLINTIYETGEWPKGFIEVTMIALKKKTKATKCSDNRAITLIAHTVKIIVKDT</sequence>
<dbReference type="InParanoid" id="A0A2J7QM87"/>
<dbReference type="Gene3D" id="3.60.10.10">
    <property type="entry name" value="Endonuclease/exonuclease/phosphatase"/>
    <property type="match status" value="1"/>
</dbReference>
<comment type="caution">
    <text evidence="2">The sequence shown here is derived from an EMBL/GenBank/DDBJ whole genome shotgun (WGS) entry which is preliminary data.</text>
</comment>
<keyword evidence="1" id="KW-0175">Coiled coil</keyword>
<dbReference type="SUPFAM" id="SSF56219">
    <property type="entry name" value="DNase I-like"/>
    <property type="match status" value="1"/>
</dbReference>
<reference evidence="2 3" key="1">
    <citation type="submission" date="2017-12" db="EMBL/GenBank/DDBJ databases">
        <title>Hemimetabolous genomes reveal molecular basis of termite eusociality.</title>
        <authorList>
            <person name="Harrison M.C."/>
            <person name="Jongepier E."/>
            <person name="Robertson H.M."/>
            <person name="Arning N."/>
            <person name="Bitard-Feildel T."/>
            <person name="Chao H."/>
            <person name="Childers C.P."/>
            <person name="Dinh H."/>
            <person name="Doddapaneni H."/>
            <person name="Dugan S."/>
            <person name="Gowin J."/>
            <person name="Greiner C."/>
            <person name="Han Y."/>
            <person name="Hu H."/>
            <person name="Hughes D.S.T."/>
            <person name="Huylmans A.-K."/>
            <person name="Kemena C."/>
            <person name="Kremer L.P.M."/>
            <person name="Lee S.L."/>
            <person name="Lopez-Ezquerra A."/>
            <person name="Mallet L."/>
            <person name="Monroy-Kuhn J.M."/>
            <person name="Moser A."/>
            <person name="Murali S.C."/>
            <person name="Muzny D.M."/>
            <person name="Otani S."/>
            <person name="Piulachs M.-D."/>
            <person name="Poelchau M."/>
            <person name="Qu J."/>
            <person name="Schaub F."/>
            <person name="Wada-Katsumata A."/>
            <person name="Worley K.C."/>
            <person name="Xie Q."/>
            <person name="Ylla G."/>
            <person name="Poulsen M."/>
            <person name="Gibbs R.A."/>
            <person name="Schal C."/>
            <person name="Richards S."/>
            <person name="Belles X."/>
            <person name="Korb J."/>
            <person name="Bornberg-Bauer E."/>
        </authorList>
    </citation>
    <scope>NUCLEOTIDE SEQUENCE [LARGE SCALE GENOMIC DNA]</scope>
    <source>
        <tissue evidence="2">Whole body</tissue>
    </source>
</reference>
<dbReference type="AlphaFoldDB" id="A0A2J7QM87"/>
<evidence type="ECO:0000256" key="1">
    <source>
        <dbReference type="SAM" id="Coils"/>
    </source>
</evidence>
<proteinExistence type="predicted"/>
<evidence type="ECO:0000313" key="3">
    <source>
        <dbReference type="Proteomes" id="UP000235965"/>
    </source>
</evidence>
<dbReference type="Proteomes" id="UP000235965">
    <property type="component" value="Unassembled WGS sequence"/>
</dbReference>
<protein>
    <recommendedName>
        <fullName evidence="4">Endonuclease/exonuclease/phosphatase domain-containing protein</fullName>
    </recommendedName>
</protein>
<accession>A0A2J7QM87</accession>
<dbReference type="InterPro" id="IPR036691">
    <property type="entry name" value="Endo/exonu/phosph_ase_sf"/>
</dbReference>
<feature type="coiled-coil region" evidence="1">
    <location>
        <begin position="168"/>
        <end position="195"/>
    </location>
</feature>
<dbReference type="PANTHER" id="PTHR19446">
    <property type="entry name" value="REVERSE TRANSCRIPTASES"/>
    <property type="match status" value="1"/>
</dbReference>
<organism evidence="2 3">
    <name type="scientific">Cryptotermes secundus</name>
    <dbReference type="NCBI Taxonomy" id="105785"/>
    <lineage>
        <taxon>Eukaryota</taxon>
        <taxon>Metazoa</taxon>
        <taxon>Ecdysozoa</taxon>
        <taxon>Arthropoda</taxon>
        <taxon>Hexapoda</taxon>
        <taxon>Insecta</taxon>
        <taxon>Pterygota</taxon>
        <taxon>Neoptera</taxon>
        <taxon>Polyneoptera</taxon>
        <taxon>Dictyoptera</taxon>
        <taxon>Blattodea</taxon>
        <taxon>Blattoidea</taxon>
        <taxon>Termitoidae</taxon>
        <taxon>Kalotermitidae</taxon>
        <taxon>Cryptotermitinae</taxon>
        <taxon>Cryptotermes</taxon>
    </lineage>
</organism>
<dbReference type="EMBL" id="NEVH01013214">
    <property type="protein sequence ID" value="PNF29711.1"/>
    <property type="molecule type" value="Genomic_DNA"/>
</dbReference>
<evidence type="ECO:0008006" key="4">
    <source>
        <dbReference type="Google" id="ProtNLM"/>
    </source>
</evidence>
<keyword evidence="3" id="KW-1185">Reference proteome</keyword>
<evidence type="ECO:0000313" key="2">
    <source>
        <dbReference type="EMBL" id="PNF29711.1"/>
    </source>
</evidence>